<gene>
    <name evidence="1" type="ORF">FHX80_114788</name>
    <name evidence="2" type="ORF">OIE64_07830</name>
</gene>
<dbReference type="AlphaFoldDB" id="A0A561V3Y1"/>
<dbReference type="Proteomes" id="UP001330827">
    <property type="component" value="Chromosome"/>
</dbReference>
<sequence>MTILASETPAGGDLFASFDIDELEVLEVSDSVGLPEMGASSSSLSVASEAVGDISLCCSSSSSTCCCC</sequence>
<evidence type="ECO:0000313" key="1">
    <source>
        <dbReference type="EMBL" id="TWG06293.1"/>
    </source>
</evidence>
<dbReference type="OrthoDB" id="4325354at2"/>
<organism evidence="1 3">
    <name type="scientific">Streptomyces brevispora</name>
    <dbReference type="NCBI Taxonomy" id="887462"/>
    <lineage>
        <taxon>Bacteria</taxon>
        <taxon>Bacillati</taxon>
        <taxon>Actinomycetota</taxon>
        <taxon>Actinomycetes</taxon>
        <taxon>Kitasatosporales</taxon>
        <taxon>Streptomycetaceae</taxon>
        <taxon>Streptomyces</taxon>
    </lineage>
</organism>
<dbReference type="RefSeq" id="WP_145766096.1">
    <property type="nucleotide sequence ID" value="NZ_CP109114.1"/>
</dbReference>
<dbReference type="NCBIfam" id="NF033400">
    <property type="entry name" value="thiazolyl_B"/>
    <property type="match status" value="1"/>
</dbReference>
<dbReference type="Proteomes" id="UP000318186">
    <property type="component" value="Unassembled WGS sequence"/>
</dbReference>
<name>A0A561V3Y1_9ACTN</name>
<accession>A0A561V3Y1</accession>
<protein>
    <submittedName>
        <fullName evidence="2">Thiazolylpeptide-type bacteriocin</fullName>
    </submittedName>
</protein>
<evidence type="ECO:0000313" key="4">
    <source>
        <dbReference type="Proteomes" id="UP001330827"/>
    </source>
</evidence>
<evidence type="ECO:0000313" key="3">
    <source>
        <dbReference type="Proteomes" id="UP000318186"/>
    </source>
</evidence>
<evidence type="ECO:0000313" key="2">
    <source>
        <dbReference type="EMBL" id="WSC12754.1"/>
    </source>
</evidence>
<reference evidence="2 4" key="2">
    <citation type="submission" date="2022-10" db="EMBL/GenBank/DDBJ databases">
        <title>The complete genomes of actinobacterial strains from the NBC collection.</title>
        <authorList>
            <person name="Joergensen T.S."/>
            <person name="Alvarez Arevalo M."/>
            <person name="Sterndorff E.B."/>
            <person name="Faurdal D."/>
            <person name="Vuksanovic O."/>
            <person name="Mourched A.-S."/>
            <person name="Charusanti P."/>
            <person name="Shaw S."/>
            <person name="Blin K."/>
            <person name="Weber T."/>
        </authorList>
    </citation>
    <scope>NUCLEOTIDE SEQUENCE [LARGE SCALE GENOMIC DNA]</scope>
    <source>
        <strain evidence="2 4">NBC 01769</strain>
    </source>
</reference>
<reference evidence="1 3" key="1">
    <citation type="submission" date="2019-06" db="EMBL/GenBank/DDBJ databases">
        <title>Sequencing the genomes of 1000 actinobacteria strains.</title>
        <authorList>
            <person name="Klenk H.-P."/>
        </authorList>
    </citation>
    <scope>NUCLEOTIDE SEQUENCE [LARGE SCALE GENOMIC DNA]</scope>
    <source>
        <strain evidence="1 3">DSM 42059</strain>
    </source>
</reference>
<keyword evidence="4" id="KW-1185">Reference proteome</keyword>
<dbReference type="EMBL" id="VIWW01000001">
    <property type="protein sequence ID" value="TWG06293.1"/>
    <property type="molecule type" value="Genomic_DNA"/>
</dbReference>
<proteinExistence type="predicted"/>
<dbReference type="EMBL" id="CP109114">
    <property type="protein sequence ID" value="WSC12754.1"/>
    <property type="molecule type" value="Genomic_DNA"/>
</dbReference>